<comment type="similarity">
    <text evidence="1 6">Belongs to the inositol phosphokinase (IPK) family.</text>
</comment>
<dbReference type="GO" id="GO:0005737">
    <property type="term" value="C:cytoplasm"/>
    <property type="evidence" value="ECO:0007669"/>
    <property type="project" value="TreeGrafter"/>
</dbReference>
<keyword evidence="9" id="KW-1185">Reference proteome</keyword>
<organism evidence="8 9">
    <name type="scientific">Rotaria sordida</name>
    <dbReference type="NCBI Taxonomy" id="392033"/>
    <lineage>
        <taxon>Eukaryota</taxon>
        <taxon>Metazoa</taxon>
        <taxon>Spiralia</taxon>
        <taxon>Gnathifera</taxon>
        <taxon>Rotifera</taxon>
        <taxon>Eurotatoria</taxon>
        <taxon>Bdelloidea</taxon>
        <taxon>Philodinida</taxon>
        <taxon>Philodinidae</taxon>
        <taxon>Rotaria</taxon>
    </lineage>
</organism>
<evidence type="ECO:0000256" key="6">
    <source>
        <dbReference type="RuleBase" id="RU363090"/>
    </source>
</evidence>
<protein>
    <recommendedName>
        <fullName evidence="6">Kinase</fullName>
        <ecNumber evidence="6">2.7.-.-</ecNumber>
    </recommendedName>
</protein>
<dbReference type="GO" id="GO:0000828">
    <property type="term" value="F:inositol hexakisphosphate kinase activity"/>
    <property type="evidence" value="ECO:0007669"/>
    <property type="project" value="TreeGrafter"/>
</dbReference>
<feature type="region of interest" description="Disordered" evidence="7">
    <location>
        <begin position="33"/>
        <end position="81"/>
    </location>
</feature>
<dbReference type="EC" id="2.7.-.-" evidence="6"/>
<evidence type="ECO:0000256" key="5">
    <source>
        <dbReference type="ARBA" id="ARBA00022840"/>
    </source>
</evidence>
<dbReference type="PANTHER" id="PTHR12400:SF26">
    <property type="entry name" value="KINASE"/>
    <property type="match status" value="1"/>
</dbReference>
<accession>A0A813PA28</accession>
<evidence type="ECO:0000313" key="8">
    <source>
        <dbReference type="EMBL" id="CAF0751750.1"/>
    </source>
</evidence>
<evidence type="ECO:0000313" key="9">
    <source>
        <dbReference type="Proteomes" id="UP000663870"/>
    </source>
</evidence>
<dbReference type="SUPFAM" id="SSF56104">
    <property type="entry name" value="SAICAR synthase-like"/>
    <property type="match status" value="1"/>
</dbReference>
<evidence type="ECO:0000256" key="3">
    <source>
        <dbReference type="ARBA" id="ARBA00022741"/>
    </source>
</evidence>
<sequence length="504" mass="57818">MYSSDNNDNNNNNCNSVRNVLFDAAIQLSVPTVTSTGSAATKIRNYSPTEESLRSSRSRSSSSNSRSSLSSGSTYMSRPSNLIKPKILRDIATQSSPILREGDKNQHRSSYLNLILDNNNNPTNTSSISETSKEYLSVPPHNHYQNSPCSSPTRHGKSLKNTLLGIWQGLNSDELRSTASSPMDTKYFDERVRISTPNWKAFSKVVTSLLTFTRTKQGQYEWIQLVGHPGTFKEGLHDGYILKELSEKERRCCELLQHDILKDFVPKYNGTVKDEEGKHYIEMEDLLSSFHEPCIMDCKIGVRTYLEEDLDKSERDPEPRTDLYEKMIAIDPTAPTEKENEEKQILKPRYMIWRENLSSSEDLGFRIEAIKKSRGLMSKEFQRIKERNEVRKHLTEFIANSIPRATQYLNRLTQLRSTCLRSKFFQTHELIGSSLLFVHDTTRALIWMIDFGKTRLLPSNIHITHSKPWVRGTHEDGYLIGLDNLILLFQEIINDLKLTLKISN</sequence>
<dbReference type="GO" id="GO:0005634">
    <property type="term" value="C:nucleus"/>
    <property type="evidence" value="ECO:0007669"/>
    <property type="project" value="TreeGrafter"/>
</dbReference>
<comment type="caution">
    <text evidence="8">The sequence shown here is derived from an EMBL/GenBank/DDBJ whole genome shotgun (WGS) entry which is preliminary data.</text>
</comment>
<dbReference type="Proteomes" id="UP000663870">
    <property type="component" value="Unassembled WGS sequence"/>
</dbReference>
<evidence type="ECO:0000256" key="7">
    <source>
        <dbReference type="SAM" id="MobiDB-lite"/>
    </source>
</evidence>
<dbReference type="InterPro" id="IPR038286">
    <property type="entry name" value="IPK_sf"/>
</dbReference>
<dbReference type="GO" id="GO:0005524">
    <property type="term" value="F:ATP binding"/>
    <property type="evidence" value="ECO:0007669"/>
    <property type="project" value="UniProtKB-KW"/>
</dbReference>
<feature type="compositionally biased region" description="Low complexity" evidence="7">
    <location>
        <begin position="58"/>
        <end position="73"/>
    </location>
</feature>
<dbReference type="GO" id="GO:0032958">
    <property type="term" value="P:inositol phosphate biosynthetic process"/>
    <property type="evidence" value="ECO:0007669"/>
    <property type="project" value="InterPro"/>
</dbReference>
<keyword evidence="5" id="KW-0067">ATP-binding</keyword>
<keyword evidence="2 6" id="KW-0808">Transferase</keyword>
<evidence type="ECO:0000256" key="2">
    <source>
        <dbReference type="ARBA" id="ARBA00022679"/>
    </source>
</evidence>
<dbReference type="Pfam" id="PF03770">
    <property type="entry name" value="IPK"/>
    <property type="match status" value="1"/>
</dbReference>
<proteinExistence type="inferred from homology"/>
<dbReference type="GO" id="GO:0046854">
    <property type="term" value="P:phosphatidylinositol phosphate biosynthetic process"/>
    <property type="evidence" value="ECO:0007669"/>
    <property type="project" value="TreeGrafter"/>
</dbReference>
<dbReference type="AlphaFoldDB" id="A0A813PA28"/>
<feature type="compositionally biased region" description="Polar residues" evidence="7">
    <location>
        <begin position="33"/>
        <end position="50"/>
    </location>
</feature>
<keyword evidence="3" id="KW-0547">Nucleotide-binding</keyword>
<evidence type="ECO:0000256" key="1">
    <source>
        <dbReference type="ARBA" id="ARBA00007374"/>
    </source>
</evidence>
<name>A0A813PA28_9BILA</name>
<dbReference type="InterPro" id="IPR005522">
    <property type="entry name" value="IPK"/>
</dbReference>
<dbReference type="Gene3D" id="3.30.470.160">
    <property type="entry name" value="Inositol polyphosphate kinase"/>
    <property type="match status" value="1"/>
</dbReference>
<dbReference type="EMBL" id="CAJNOL010000019">
    <property type="protein sequence ID" value="CAF0751750.1"/>
    <property type="molecule type" value="Genomic_DNA"/>
</dbReference>
<evidence type="ECO:0000256" key="4">
    <source>
        <dbReference type="ARBA" id="ARBA00022777"/>
    </source>
</evidence>
<dbReference type="FunFam" id="3.30.470.160:FF:000001">
    <property type="entry name" value="Kinase"/>
    <property type="match status" value="1"/>
</dbReference>
<dbReference type="PANTHER" id="PTHR12400">
    <property type="entry name" value="INOSITOL POLYPHOSPHATE KINASE"/>
    <property type="match status" value="1"/>
</dbReference>
<keyword evidence="4 6" id="KW-0418">Kinase</keyword>
<reference evidence="8" key="1">
    <citation type="submission" date="2021-02" db="EMBL/GenBank/DDBJ databases">
        <authorList>
            <person name="Nowell W R."/>
        </authorList>
    </citation>
    <scope>NUCLEOTIDE SEQUENCE</scope>
</reference>
<gene>
    <name evidence="8" type="ORF">JXQ802_LOCUS1718</name>
</gene>